<accession>A0A164HKN6</accession>
<evidence type="ECO:0000313" key="3">
    <source>
        <dbReference type="Proteomes" id="UP000076512"/>
    </source>
</evidence>
<evidence type="ECO:0000313" key="1">
    <source>
        <dbReference type="EMBL" id="KZM68598.1"/>
    </source>
</evidence>
<sequence>MRVRACSICDSALDHCHGTLLVHTDRSVECTEPDCADSDRARHTFVVDCFDVAGGCGCAVTETCTGPRSLAG</sequence>
<dbReference type="EMBL" id="CP046173">
    <property type="protein sequence ID" value="QIS17234.1"/>
    <property type="molecule type" value="Genomic_DNA"/>
</dbReference>
<dbReference type="AlphaFoldDB" id="A0A164HKN6"/>
<keyword evidence="3" id="KW-1185">Reference proteome</keyword>
<reference evidence="2 4" key="2">
    <citation type="journal article" date="2019" name="ACS Chem. Biol.">
        <title>Identification and Mobilization of a Cryptic Antibiotic Biosynthesis Gene Locus from a Human-Pathogenic Nocardia Isolate.</title>
        <authorList>
            <person name="Herisse M."/>
            <person name="Ishida K."/>
            <person name="Porter J.L."/>
            <person name="Howden B."/>
            <person name="Hertweck C."/>
            <person name="Stinear T.P."/>
            <person name="Pidot S.J."/>
        </authorList>
    </citation>
    <scope>NUCLEOTIDE SEQUENCE [LARGE SCALE GENOMIC DNA]</scope>
    <source>
        <strain evidence="2 4">AUSMDU00012715</strain>
    </source>
</reference>
<dbReference type="Proteomes" id="UP000076512">
    <property type="component" value="Unassembled WGS sequence"/>
</dbReference>
<dbReference type="EMBL" id="LWGR01000021">
    <property type="protein sequence ID" value="KZM68598.1"/>
    <property type="molecule type" value="Genomic_DNA"/>
</dbReference>
<proteinExistence type="predicted"/>
<evidence type="ECO:0000313" key="2">
    <source>
        <dbReference type="EMBL" id="QIS17234.1"/>
    </source>
</evidence>
<dbReference type="Proteomes" id="UP000500953">
    <property type="component" value="Chromosome"/>
</dbReference>
<gene>
    <name evidence="1" type="ORF">AWN90_12195</name>
    <name evidence="2" type="ORF">F6W96_01785</name>
</gene>
<dbReference type="RefSeq" id="WP_067580351.1">
    <property type="nucleotide sequence ID" value="NZ_CP046173.1"/>
</dbReference>
<name>A0A164HKN6_9NOCA</name>
<organism evidence="1 3">
    <name type="scientific">Nocardia terpenica</name>
    <dbReference type="NCBI Taxonomy" id="455432"/>
    <lineage>
        <taxon>Bacteria</taxon>
        <taxon>Bacillati</taxon>
        <taxon>Actinomycetota</taxon>
        <taxon>Actinomycetes</taxon>
        <taxon>Mycobacteriales</taxon>
        <taxon>Nocardiaceae</taxon>
        <taxon>Nocardia</taxon>
    </lineage>
</organism>
<reference evidence="1 3" key="1">
    <citation type="submission" date="2016-04" db="EMBL/GenBank/DDBJ databases">
        <authorList>
            <person name="Evans L.H."/>
            <person name="Alamgir A."/>
            <person name="Owens N."/>
            <person name="Weber N.D."/>
            <person name="Virtaneva K."/>
            <person name="Barbian K."/>
            <person name="Babar A."/>
            <person name="Rosenke K."/>
        </authorList>
    </citation>
    <scope>NUCLEOTIDE SEQUENCE [LARGE SCALE GENOMIC DNA]</scope>
    <source>
        <strain evidence="1 3">IFM 0406</strain>
    </source>
</reference>
<evidence type="ECO:0000313" key="4">
    <source>
        <dbReference type="Proteomes" id="UP000500953"/>
    </source>
</evidence>
<dbReference type="OrthoDB" id="3629104at2"/>
<dbReference type="STRING" id="455432.AWN90_12195"/>
<protein>
    <submittedName>
        <fullName evidence="1">Uncharacterized protein</fullName>
    </submittedName>
</protein>